<dbReference type="Proteomes" id="UP000183832">
    <property type="component" value="Unassembled WGS sequence"/>
</dbReference>
<organism evidence="1 2">
    <name type="scientific">Clunio marinus</name>
    <dbReference type="NCBI Taxonomy" id="568069"/>
    <lineage>
        <taxon>Eukaryota</taxon>
        <taxon>Metazoa</taxon>
        <taxon>Ecdysozoa</taxon>
        <taxon>Arthropoda</taxon>
        <taxon>Hexapoda</taxon>
        <taxon>Insecta</taxon>
        <taxon>Pterygota</taxon>
        <taxon>Neoptera</taxon>
        <taxon>Endopterygota</taxon>
        <taxon>Diptera</taxon>
        <taxon>Nematocera</taxon>
        <taxon>Chironomoidea</taxon>
        <taxon>Chironomidae</taxon>
        <taxon>Clunio</taxon>
    </lineage>
</organism>
<sequence>MAETTQQFLLNISGVFKHFLPHNILMRLRHVIGYNQEEKTPQINLLLFLLSLKHDFTMKLKITKSLHHQP</sequence>
<gene>
    <name evidence="1" type="ORF">CLUMA_CG007311</name>
</gene>
<evidence type="ECO:0000313" key="1">
    <source>
        <dbReference type="EMBL" id="CRK93783.1"/>
    </source>
</evidence>
<evidence type="ECO:0000313" key="2">
    <source>
        <dbReference type="Proteomes" id="UP000183832"/>
    </source>
</evidence>
<name>A0A1J1I0A2_9DIPT</name>
<proteinExistence type="predicted"/>
<dbReference type="AlphaFoldDB" id="A0A1J1I0A2"/>
<reference evidence="1 2" key="1">
    <citation type="submission" date="2015-04" db="EMBL/GenBank/DDBJ databases">
        <authorList>
            <person name="Syromyatnikov M.Y."/>
            <person name="Popov V.N."/>
        </authorList>
    </citation>
    <scope>NUCLEOTIDE SEQUENCE [LARGE SCALE GENOMIC DNA]</scope>
</reference>
<protein>
    <submittedName>
        <fullName evidence="1">CLUMA_CG007311, isoform A</fullName>
    </submittedName>
</protein>
<keyword evidence="2" id="KW-1185">Reference proteome</keyword>
<accession>A0A1J1I0A2</accession>
<dbReference type="EMBL" id="CVRI01000038">
    <property type="protein sequence ID" value="CRK93783.1"/>
    <property type="molecule type" value="Genomic_DNA"/>
</dbReference>